<evidence type="ECO:0000313" key="2">
    <source>
        <dbReference type="EMBL" id="BAF07550.1"/>
    </source>
</evidence>
<feature type="compositionally biased region" description="Basic residues" evidence="1">
    <location>
        <begin position="34"/>
        <end position="43"/>
    </location>
</feature>
<feature type="region of interest" description="Disordered" evidence="1">
    <location>
        <begin position="1"/>
        <end position="84"/>
    </location>
</feature>
<dbReference type="Gramene" id="Os02t0108100-01">
    <property type="protein sequence ID" value="Os02t0108100-01"/>
    <property type="gene ID" value="Os02g0108100"/>
</dbReference>
<feature type="compositionally biased region" description="Polar residues" evidence="1">
    <location>
        <begin position="17"/>
        <end position="28"/>
    </location>
</feature>
<dbReference type="Proteomes" id="UP000000763">
    <property type="component" value="Chromosome 2"/>
</dbReference>
<feature type="compositionally biased region" description="Basic residues" evidence="1">
    <location>
        <begin position="319"/>
        <end position="329"/>
    </location>
</feature>
<evidence type="ECO:0000256" key="1">
    <source>
        <dbReference type="SAM" id="MobiDB-lite"/>
    </source>
</evidence>
<feature type="compositionally biased region" description="Basic residues" evidence="1">
    <location>
        <begin position="160"/>
        <end position="180"/>
    </location>
</feature>
<accession>A0A0P0VDQ0</accession>
<feature type="compositionally biased region" description="Pro residues" evidence="1">
    <location>
        <begin position="184"/>
        <end position="193"/>
    </location>
</feature>
<proteinExistence type="predicted"/>
<reference evidence="3" key="2">
    <citation type="journal article" date="2008" name="Nucleic Acids Res.">
        <title>The rice annotation project database (RAP-DB): 2008 update.</title>
        <authorList>
            <consortium name="The rice annotation project (RAP)"/>
        </authorList>
    </citation>
    <scope>GENOME REANNOTATION</scope>
    <source>
        <strain evidence="3">cv. Nipponbare</strain>
    </source>
</reference>
<feature type="compositionally biased region" description="Low complexity" evidence="1">
    <location>
        <begin position="221"/>
        <end position="231"/>
    </location>
</feature>
<feature type="compositionally biased region" description="Low complexity" evidence="1">
    <location>
        <begin position="250"/>
        <end position="261"/>
    </location>
</feature>
<dbReference type="AlphaFoldDB" id="A0A0P0VDQ0"/>
<sequence length="390" mass="41835">PGRQAARARTAGKKAQTPASSDAASTSGELLRRGQWRRRGPKRRGNELPGDTEVGDAERRAWTTTRPSLTRLHGGARRRTARPLLSLSGRTAVTSTVGRLRAWRGSGSCGGGVLGAEWRRLSPPPSAGADSPNPEAEEAGEGGSGAERCRGRGGREAPGRGRRARRHGRRRGGASHRWGRRPQTPAPPSPYPAPQQRALGGVFLAEVAARPRLPRGRRAAARSSSTGATRPCLPLKAGWSGGPSGDGDDAGLSGQIRPRPTGSRRRRRGRTRHRPRAPLLLRAFPIEPASFSDEDGGGGTDRSGAATSSPATSRSVTRSGRRQRGRRWRGREGTTSWRHALHSASSRRSLCLARARNRVSLLGSERLNKDVVLRDTSAKFLASTTRQRST</sequence>
<feature type="compositionally biased region" description="Basic and acidic residues" evidence="1">
    <location>
        <begin position="147"/>
        <end position="159"/>
    </location>
</feature>
<dbReference type="EMBL" id="AP008208">
    <property type="protein sequence ID" value="BAF07550.1"/>
    <property type="molecule type" value="Genomic_DNA"/>
</dbReference>
<dbReference type="KEGG" id="dosa:Os02g0108100"/>
<feature type="compositionally biased region" description="Basic residues" evidence="1">
    <location>
        <begin position="262"/>
        <end position="276"/>
    </location>
</feature>
<reference evidence="2 3" key="1">
    <citation type="journal article" date="2005" name="Nature">
        <title>The map-based sequence of the rice genome.</title>
        <authorList>
            <consortium name="International rice genome sequencing project (IRGSP)"/>
            <person name="Matsumoto T."/>
            <person name="Wu J."/>
            <person name="Kanamori H."/>
            <person name="Katayose Y."/>
            <person name="Fujisawa M."/>
            <person name="Namiki N."/>
            <person name="Mizuno H."/>
            <person name="Yamamoto K."/>
            <person name="Antonio B.A."/>
            <person name="Baba T."/>
            <person name="Sakata K."/>
            <person name="Nagamura Y."/>
            <person name="Aoki H."/>
            <person name="Arikawa K."/>
            <person name="Arita K."/>
            <person name="Bito T."/>
            <person name="Chiden Y."/>
            <person name="Fujitsuka N."/>
            <person name="Fukunaka R."/>
            <person name="Hamada M."/>
            <person name="Harada C."/>
            <person name="Hayashi A."/>
            <person name="Hijishita S."/>
            <person name="Honda M."/>
            <person name="Hosokawa S."/>
            <person name="Ichikawa Y."/>
            <person name="Idonuma A."/>
            <person name="Iijima M."/>
            <person name="Ikeda M."/>
            <person name="Ikeno M."/>
            <person name="Ito K."/>
            <person name="Ito S."/>
            <person name="Ito T."/>
            <person name="Ito Y."/>
            <person name="Ito Y."/>
            <person name="Iwabuchi A."/>
            <person name="Kamiya K."/>
            <person name="Karasawa W."/>
            <person name="Kurita K."/>
            <person name="Katagiri S."/>
            <person name="Kikuta A."/>
            <person name="Kobayashi H."/>
            <person name="Kobayashi N."/>
            <person name="Machita K."/>
            <person name="Maehara T."/>
            <person name="Masukawa M."/>
            <person name="Mizubayashi T."/>
            <person name="Mukai Y."/>
            <person name="Nagasaki H."/>
            <person name="Nagata Y."/>
            <person name="Naito S."/>
            <person name="Nakashima M."/>
            <person name="Nakama Y."/>
            <person name="Nakamichi Y."/>
            <person name="Nakamura M."/>
            <person name="Meguro A."/>
            <person name="Negishi M."/>
            <person name="Ohta I."/>
            <person name="Ohta T."/>
            <person name="Okamoto M."/>
            <person name="Ono N."/>
            <person name="Saji S."/>
            <person name="Sakaguchi M."/>
            <person name="Sakai K."/>
            <person name="Shibata M."/>
            <person name="Shimokawa T."/>
            <person name="Song J."/>
            <person name="Takazaki Y."/>
            <person name="Terasawa K."/>
            <person name="Tsugane M."/>
            <person name="Tsuji K."/>
            <person name="Ueda S."/>
            <person name="Waki K."/>
            <person name="Yamagata H."/>
            <person name="Yamamoto M."/>
            <person name="Yamamoto S."/>
            <person name="Yamane H."/>
            <person name="Yoshiki S."/>
            <person name="Yoshihara R."/>
            <person name="Yukawa K."/>
            <person name="Zhong H."/>
            <person name="Yano M."/>
            <person name="Yuan Q."/>
            <person name="Ouyang S."/>
            <person name="Liu J."/>
            <person name="Jones K.M."/>
            <person name="Gansberger K."/>
            <person name="Moffat K."/>
            <person name="Hill J."/>
            <person name="Bera J."/>
            <person name="Fadrosh D."/>
            <person name="Jin S."/>
            <person name="Johri S."/>
            <person name="Kim M."/>
            <person name="Overton L."/>
            <person name="Reardon M."/>
            <person name="Tsitrin T."/>
            <person name="Vuong H."/>
            <person name="Weaver B."/>
            <person name="Ciecko A."/>
            <person name="Tallon L."/>
            <person name="Jackson J."/>
            <person name="Pai G."/>
            <person name="Aken S.V."/>
            <person name="Utterback T."/>
            <person name="Reidmuller S."/>
            <person name="Feldblyum T."/>
            <person name="Hsiao J."/>
            <person name="Zismann V."/>
            <person name="Iobst S."/>
            <person name="de Vazeille A.R."/>
            <person name="Buell C.R."/>
            <person name="Ying K."/>
            <person name="Li Y."/>
            <person name="Lu T."/>
            <person name="Huang Y."/>
            <person name="Zhao Q."/>
            <person name="Feng Q."/>
            <person name="Zhang L."/>
            <person name="Zhu J."/>
            <person name="Weng Q."/>
            <person name="Mu J."/>
            <person name="Lu Y."/>
            <person name="Fan D."/>
            <person name="Liu Y."/>
            <person name="Guan J."/>
            <person name="Zhang Y."/>
            <person name="Yu S."/>
            <person name="Liu X."/>
            <person name="Zhang Y."/>
            <person name="Hong G."/>
            <person name="Han B."/>
            <person name="Choisne N."/>
            <person name="Demange N."/>
            <person name="Orjeda G."/>
            <person name="Samain S."/>
            <person name="Cattolico L."/>
            <person name="Pelletier E."/>
            <person name="Couloux A."/>
            <person name="Segurens B."/>
            <person name="Wincker P."/>
            <person name="D'Hont A."/>
            <person name="Scarpelli C."/>
            <person name="Weissenbach J."/>
            <person name="Salanoubat M."/>
            <person name="Quetier F."/>
            <person name="Yu Y."/>
            <person name="Kim H.R."/>
            <person name="Rambo T."/>
            <person name="Currie J."/>
            <person name="Collura K."/>
            <person name="Luo M."/>
            <person name="Yang T."/>
            <person name="Ammiraju J.S.S."/>
            <person name="Engler F."/>
            <person name="Soderlund C."/>
            <person name="Wing R.A."/>
            <person name="Palmer L.E."/>
            <person name="de la Bastide M."/>
            <person name="Spiegel L."/>
            <person name="Nascimento L."/>
            <person name="Zutavern T."/>
            <person name="O'Shaughnessy A."/>
            <person name="Dike S."/>
            <person name="Dedhia N."/>
            <person name="Preston R."/>
            <person name="Balija V."/>
            <person name="McCombie W.R."/>
            <person name="Chow T."/>
            <person name="Chen H."/>
            <person name="Chung M."/>
            <person name="Chen C."/>
            <person name="Shaw J."/>
            <person name="Wu H."/>
            <person name="Hsiao K."/>
            <person name="Chao Y."/>
            <person name="Chu M."/>
            <person name="Cheng C."/>
            <person name="Hour A."/>
            <person name="Lee P."/>
            <person name="Lin S."/>
            <person name="Lin Y."/>
            <person name="Liou J."/>
            <person name="Liu S."/>
            <person name="Hsing Y."/>
            <person name="Raghuvanshi S."/>
            <person name="Mohanty A."/>
            <person name="Bharti A.K."/>
            <person name="Gaur A."/>
            <person name="Gupta V."/>
            <person name="Kumar D."/>
            <person name="Ravi V."/>
            <person name="Vij S."/>
            <person name="Kapur A."/>
            <person name="Khurana P."/>
            <person name="Khurana P."/>
            <person name="Khurana J.P."/>
            <person name="Tyagi A.K."/>
            <person name="Gaikwad K."/>
            <person name="Singh A."/>
            <person name="Dalal V."/>
            <person name="Srivastava S."/>
            <person name="Dixit A."/>
            <person name="Pal A.K."/>
            <person name="Ghazi I.A."/>
            <person name="Yadav M."/>
            <person name="Pandit A."/>
            <person name="Bhargava A."/>
            <person name="Sureshbabu K."/>
            <person name="Batra K."/>
            <person name="Sharma T.R."/>
            <person name="Mohapatra T."/>
            <person name="Singh N.K."/>
            <person name="Messing J."/>
            <person name="Nelson A.B."/>
            <person name="Fuks G."/>
            <person name="Kavchok S."/>
            <person name="Keizer G."/>
            <person name="Linton E."/>
            <person name="Llaca V."/>
            <person name="Song R."/>
            <person name="Tanyolac B."/>
            <person name="Young S."/>
            <person name="Ho-Il K."/>
            <person name="Hahn J.H."/>
            <person name="Sangsakoo G."/>
            <person name="Vanavichit A."/>
            <person name="de Mattos Luiz.A.T."/>
            <person name="Zimmer P.D."/>
            <person name="Malone G."/>
            <person name="Dellagostin O."/>
            <person name="de Oliveira A.C."/>
            <person name="Bevan M."/>
            <person name="Bancroft I."/>
            <person name="Minx P."/>
            <person name="Cordum H."/>
            <person name="Wilson R."/>
            <person name="Cheng Z."/>
            <person name="Jin W."/>
            <person name="Jiang J."/>
            <person name="Leong S.A."/>
            <person name="Iwama H."/>
            <person name="Gojobori T."/>
            <person name="Itoh T."/>
            <person name="Niimura Y."/>
            <person name="Fujii Y."/>
            <person name="Habara T."/>
            <person name="Sakai H."/>
            <person name="Sato Y."/>
            <person name="Wilson G."/>
            <person name="Kumar K."/>
            <person name="McCouch S."/>
            <person name="Juretic N."/>
            <person name="Hoen D."/>
            <person name="Wright S."/>
            <person name="Bruskiewich R."/>
            <person name="Bureau T."/>
            <person name="Miyao A."/>
            <person name="Hirochika H."/>
            <person name="Nishikawa T."/>
            <person name="Kadowaki K."/>
            <person name="Sugiura M."/>
            <person name="Burr B."/>
            <person name="Sasaki T."/>
        </authorList>
    </citation>
    <scope>NUCLEOTIDE SEQUENCE [LARGE SCALE GENOMIC DNA]</scope>
    <source>
        <strain evidence="3">cv. Nipponbare</strain>
    </source>
</reference>
<protein>
    <submittedName>
        <fullName evidence="2">Os02g0108100 protein</fullName>
    </submittedName>
</protein>
<name>A0A0P0VDQ0_ORYSJ</name>
<feature type="region of interest" description="Disordered" evidence="1">
    <location>
        <begin position="102"/>
        <end position="337"/>
    </location>
</feature>
<evidence type="ECO:0000313" key="3">
    <source>
        <dbReference type="Proteomes" id="UP000000763"/>
    </source>
</evidence>
<organism evidence="2 3">
    <name type="scientific">Oryza sativa subsp. japonica</name>
    <name type="common">Rice</name>
    <dbReference type="NCBI Taxonomy" id="39947"/>
    <lineage>
        <taxon>Eukaryota</taxon>
        <taxon>Viridiplantae</taxon>
        <taxon>Streptophyta</taxon>
        <taxon>Embryophyta</taxon>
        <taxon>Tracheophyta</taxon>
        <taxon>Spermatophyta</taxon>
        <taxon>Magnoliopsida</taxon>
        <taxon>Liliopsida</taxon>
        <taxon>Poales</taxon>
        <taxon>Poaceae</taxon>
        <taxon>BOP clade</taxon>
        <taxon>Oryzoideae</taxon>
        <taxon>Oryzeae</taxon>
        <taxon>Oryzinae</taxon>
        <taxon>Oryza</taxon>
        <taxon>Oryza sativa</taxon>
    </lineage>
</organism>
<gene>
    <name evidence="2" type="ordered locus">Os02g0108100</name>
</gene>
<feature type="non-terminal residue" evidence="2">
    <location>
        <position position="1"/>
    </location>
</feature>